<feature type="region of interest" description="Disordered" evidence="1">
    <location>
        <begin position="191"/>
        <end position="231"/>
    </location>
</feature>
<name>A0ABY8ELX3_MALFU</name>
<gene>
    <name evidence="2" type="ORF">GLX27_001112</name>
</gene>
<feature type="region of interest" description="Disordered" evidence="1">
    <location>
        <begin position="328"/>
        <end position="347"/>
    </location>
</feature>
<proteinExistence type="predicted"/>
<evidence type="ECO:0000313" key="2">
    <source>
        <dbReference type="EMBL" id="WFD46476.1"/>
    </source>
</evidence>
<evidence type="ECO:0000313" key="3">
    <source>
        <dbReference type="Proteomes" id="UP000818624"/>
    </source>
</evidence>
<organism evidence="2 3">
    <name type="scientific">Malassezia furfur</name>
    <name type="common">Pityriasis versicolor infection agent</name>
    <name type="synonym">Pityrosporum furfur</name>
    <dbReference type="NCBI Taxonomy" id="55194"/>
    <lineage>
        <taxon>Eukaryota</taxon>
        <taxon>Fungi</taxon>
        <taxon>Dikarya</taxon>
        <taxon>Basidiomycota</taxon>
        <taxon>Ustilaginomycotina</taxon>
        <taxon>Malasseziomycetes</taxon>
        <taxon>Malasseziales</taxon>
        <taxon>Malasseziaceae</taxon>
        <taxon>Malassezia</taxon>
    </lineage>
</organism>
<protein>
    <submittedName>
        <fullName evidence="2">Uncharacterized protein</fullName>
    </submittedName>
</protein>
<dbReference type="EMBL" id="CP046234">
    <property type="protein sequence ID" value="WFD46476.1"/>
    <property type="molecule type" value="Genomic_DNA"/>
</dbReference>
<accession>A0ABY8ELX3</accession>
<sequence length="347" mass="35665">MAHDPPRTRSRANTSRALAVSFDAGQARARAADTRASFQDVVRQTGWLLRQRTQMIRQGRAGRECMPVLYPLAHACKQYLTHTEALRDQLLCAQVLLEHALEKTHGSAAPVAEDLEPAPITADSSLSQLDPELYRVISSMPLDWSGEQGAANAALPAVPDMGALAAVTAAAPAPATIAVPAQVPGADASSAIAIDSDDDEPTATSAPARREGEALSNGQPTKKRKVDAAGPAQDQAADFMSIFLSNQLGGAEASKKDAAAAASAAPAAQAASSSTAAPGLDSLMGEQMSGMSDLNWLDFGALGGQDGGEGGQFSSLFGGASSTDLDGLSSLDFSTPLPSLDAEKKNG</sequence>
<keyword evidence="3" id="KW-1185">Reference proteome</keyword>
<reference evidence="2 3" key="1">
    <citation type="journal article" date="2020" name="Elife">
        <title>Loss of centromere function drives karyotype evolution in closely related Malassezia species.</title>
        <authorList>
            <person name="Sankaranarayanan S.R."/>
            <person name="Ianiri G."/>
            <person name="Coelho M.A."/>
            <person name="Reza M.H."/>
            <person name="Thimmappa B.C."/>
            <person name="Ganguly P."/>
            <person name="Vadnala R.N."/>
            <person name="Sun S."/>
            <person name="Siddharthan R."/>
            <person name="Tellgren-Roth C."/>
            <person name="Dawson T.L."/>
            <person name="Heitman J."/>
            <person name="Sanyal K."/>
        </authorList>
    </citation>
    <scope>NUCLEOTIDE SEQUENCE [LARGE SCALE GENOMIC DNA]</scope>
    <source>
        <strain evidence="2">CBS14141</strain>
    </source>
</reference>
<evidence type="ECO:0000256" key="1">
    <source>
        <dbReference type="SAM" id="MobiDB-lite"/>
    </source>
</evidence>
<dbReference type="Proteomes" id="UP000818624">
    <property type="component" value="Chromosome 1"/>
</dbReference>